<organism evidence="3 4">
    <name type="scientific">Caenorhabditis auriculariae</name>
    <dbReference type="NCBI Taxonomy" id="2777116"/>
    <lineage>
        <taxon>Eukaryota</taxon>
        <taxon>Metazoa</taxon>
        <taxon>Ecdysozoa</taxon>
        <taxon>Nematoda</taxon>
        <taxon>Chromadorea</taxon>
        <taxon>Rhabditida</taxon>
        <taxon>Rhabditina</taxon>
        <taxon>Rhabditomorpha</taxon>
        <taxon>Rhabditoidea</taxon>
        <taxon>Rhabditidae</taxon>
        <taxon>Peloderinae</taxon>
        <taxon>Caenorhabditis</taxon>
    </lineage>
</organism>
<proteinExistence type="inferred from homology"/>
<protein>
    <submittedName>
        <fullName evidence="3">Uncharacterized protein</fullName>
    </submittedName>
</protein>
<gene>
    <name evidence="3" type="ORF">CAUJ_LOCUS8143</name>
</gene>
<feature type="region of interest" description="Disordered" evidence="2">
    <location>
        <begin position="1"/>
        <end position="40"/>
    </location>
</feature>
<name>A0A8S1H9X0_9PELO</name>
<dbReference type="GO" id="GO:0007165">
    <property type="term" value="P:signal transduction"/>
    <property type="evidence" value="ECO:0007669"/>
    <property type="project" value="TreeGrafter"/>
</dbReference>
<feature type="compositionally biased region" description="Basic and acidic residues" evidence="2">
    <location>
        <begin position="1"/>
        <end position="22"/>
    </location>
</feature>
<comment type="similarity">
    <text evidence="1">Belongs to the TCP11 family.</text>
</comment>
<dbReference type="PANTHER" id="PTHR12832:SF11">
    <property type="entry name" value="LD23868P"/>
    <property type="match status" value="1"/>
</dbReference>
<comment type="caution">
    <text evidence="3">The sequence shown here is derived from an EMBL/GenBank/DDBJ whole genome shotgun (WGS) entry which is preliminary data.</text>
</comment>
<accession>A0A8S1H9X0</accession>
<reference evidence="3" key="1">
    <citation type="submission" date="2020-10" db="EMBL/GenBank/DDBJ databases">
        <authorList>
            <person name="Kikuchi T."/>
        </authorList>
    </citation>
    <scope>NUCLEOTIDE SEQUENCE</scope>
    <source>
        <strain evidence="3">NKZ352</strain>
    </source>
</reference>
<keyword evidence="4" id="KW-1185">Reference proteome</keyword>
<evidence type="ECO:0000256" key="2">
    <source>
        <dbReference type="SAM" id="MobiDB-lite"/>
    </source>
</evidence>
<feature type="region of interest" description="Disordered" evidence="2">
    <location>
        <begin position="535"/>
        <end position="562"/>
    </location>
</feature>
<dbReference type="EMBL" id="CAJGYM010000026">
    <property type="protein sequence ID" value="CAD6192224.1"/>
    <property type="molecule type" value="Genomic_DNA"/>
</dbReference>
<dbReference type="Proteomes" id="UP000835052">
    <property type="component" value="Unassembled WGS sequence"/>
</dbReference>
<dbReference type="Pfam" id="PF05794">
    <property type="entry name" value="Tcp11"/>
    <property type="match status" value="1"/>
</dbReference>
<evidence type="ECO:0000256" key="1">
    <source>
        <dbReference type="ARBA" id="ARBA00010954"/>
    </source>
</evidence>
<dbReference type="AlphaFoldDB" id="A0A8S1H9X0"/>
<dbReference type="PANTHER" id="PTHR12832">
    <property type="entry name" value="TESTIS-SPECIFIC PROTEIN PBS13 T-COMPLEX 11"/>
    <property type="match status" value="1"/>
</dbReference>
<evidence type="ECO:0000313" key="4">
    <source>
        <dbReference type="Proteomes" id="UP000835052"/>
    </source>
</evidence>
<evidence type="ECO:0000313" key="3">
    <source>
        <dbReference type="EMBL" id="CAD6192224.1"/>
    </source>
</evidence>
<sequence length="562" mass="64182">MSQEDDVSKEKARTESSEERDLGVGSSKKRRHEESAPIDFASTSSDDIHYHFPSWVAGGSPAQYVAPRELLAMATALENLELIHEIAVDENFKIPDVPTNPIEKAVKENMYKAFFDLLREDLAKQPPVYTNLLSHIMEIKMLILNDLLLPSHQRLREQIETMFDEERIKESLLEENFDFKQVAGQIIDILLRMCAPARDERIHELRKESDPIKILSGLFEMIELMKNDLTNYQLSKNRAEIENYSARYELREFQKLYTEYPDGPPKVREWICESYELMEKVEKTEEQEIQAKRERRDNEIDEQLLIDVTSKGFVTLVQSENPDPFPETLSLDRGRISRLSEKFLQIIITASSVLVTCGVAGRQIAESEDFKTTLKNHLIVIANDIDEKNLVEKLEAMGEQCAKEAHDTASKVDVVWDEDKTKAVKHQISALADEDNPVRAIVFKRVSEFVESILRSPTMVPNRLLPGLSIVQNELFAFTAKYLRLCEHNRRSYNSLYYEILYKIADDIVVEAASVSATVDAEEVKQDLDEVAEEAEGEFFDGSSNDAASSEDPQDVGLPDLL</sequence>
<dbReference type="InterPro" id="IPR008862">
    <property type="entry name" value="Tcp11"/>
</dbReference>
<dbReference type="OrthoDB" id="276323at2759"/>